<sequence>MPMSWQFGATHRVAGVALGGSAVIAMVVVGCSTVTGGTAQVDPAEAPVYRASVSASIEASSLTSAARESERQATLTKRAIHTVCEDLSTSSVDAIDAVNTYIEAANNNSPDVRAKAGPAVDALNRSADLVTSGISDTLPADLRDALTEWVDAVRAVASAISGDASPDVFNAASDRSNSARTAALDRCDAAY</sequence>
<dbReference type="EMBL" id="CP001663">
    <property type="protein sequence ID" value="AFP40678.1"/>
    <property type="molecule type" value="Genomic_DNA"/>
</dbReference>
<dbReference type="AlphaFoldDB" id="I7FPN5"/>
<proteinExistence type="predicted"/>
<evidence type="ECO:0000313" key="2">
    <source>
        <dbReference type="Proteomes" id="UP000006158"/>
    </source>
</evidence>
<reference evidence="1 2" key="1">
    <citation type="journal article" date="2007" name="Genome Biol.">
        <title>Interrupted coding sequences in Mycobacterium smegmatis: authentic mutations or sequencing errors?</title>
        <authorList>
            <person name="Deshayes C."/>
            <person name="Perrodou E."/>
            <person name="Gallien S."/>
            <person name="Euphrasie D."/>
            <person name="Schaeffer C."/>
            <person name="Van-Dorsselaer A."/>
            <person name="Poch O."/>
            <person name="Lecompte O."/>
            <person name="Reyrat J.M."/>
        </authorList>
    </citation>
    <scope>NUCLEOTIDE SEQUENCE [LARGE SCALE GENOMIC DNA]</scope>
    <source>
        <strain evidence="2">ATCC 700084 / mc(2)155</strain>
    </source>
</reference>
<organism evidence="1 2">
    <name type="scientific">Mycolicibacterium smegmatis (strain ATCC 700084 / mc(2)155)</name>
    <name type="common">Mycobacterium smegmatis</name>
    <dbReference type="NCBI Taxonomy" id="246196"/>
    <lineage>
        <taxon>Bacteria</taxon>
        <taxon>Bacillati</taxon>
        <taxon>Actinomycetota</taxon>
        <taxon>Actinomycetes</taxon>
        <taxon>Mycobacteriales</taxon>
        <taxon>Mycobacteriaceae</taxon>
        <taxon>Mycolicibacterium</taxon>
    </lineage>
</organism>
<reference evidence="1 2" key="2">
    <citation type="journal article" date="2009" name="Genome Res.">
        <title>Ortho-proteogenomics: multiple proteomes investigation through orthology and a new MS-based protocol.</title>
        <authorList>
            <person name="Gallien S."/>
            <person name="Perrodou E."/>
            <person name="Carapito C."/>
            <person name="Deshayes C."/>
            <person name="Reyrat J.M."/>
            <person name="Van Dorsselaer A."/>
            <person name="Poch O."/>
            <person name="Schaeffer C."/>
            <person name="Lecompte O."/>
        </authorList>
    </citation>
    <scope>NUCLEOTIDE SEQUENCE [LARGE SCALE GENOMIC DNA]</scope>
    <source>
        <strain evidence="2">ATCC 700084 / mc(2)155</strain>
    </source>
</reference>
<gene>
    <name evidence="1" type="ordered locus">MSMEI_4222</name>
</gene>
<protein>
    <submittedName>
        <fullName evidence="1">Uncharacterized protein</fullName>
    </submittedName>
</protein>
<dbReference type="KEGG" id="msg:MSMEI_4222"/>
<dbReference type="PATRIC" id="fig|246196.56.peg.4317"/>
<name>I7FPN5_MYCS2</name>
<accession>I7FPN5</accession>
<dbReference type="Proteomes" id="UP000006158">
    <property type="component" value="Chromosome"/>
</dbReference>
<evidence type="ECO:0000313" key="1">
    <source>
        <dbReference type="EMBL" id="AFP40678.1"/>
    </source>
</evidence>